<protein>
    <submittedName>
        <fullName evidence="2">Uncharacterized protein</fullName>
    </submittedName>
</protein>
<accession>A0ABR4AQH5</accession>
<dbReference type="Proteomes" id="UP001590950">
    <property type="component" value="Unassembled WGS sequence"/>
</dbReference>
<keyword evidence="1" id="KW-0812">Transmembrane</keyword>
<keyword evidence="1" id="KW-0472">Membrane</keyword>
<evidence type="ECO:0000313" key="2">
    <source>
        <dbReference type="EMBL" id="KAL2046894.1"/>
    </source>
</evidence>
<evidence type="ECO:0000256" key="1">
    <source>
        <dbReference type="SAM" id="Phobius"/>
    </source>
</evidence>
<dbReference type="EMBL" id="JBEFKJ010000003">
    <property type="protein sequence ID" value="KAL2046894.1"/>
    <property type="molecule type" value="Genomic_DNA"/>
</dbReference>
<gene>
    <name evidence="2" type="ORF">N7G274_000912</name>
</gene>
<name>A0ABR4AQH5_9LECA</name>
<keyword evidence="1" id="KW-1133">Transmembrane helix</keyword>
<sequence>MFQPSIRRLSSAVPKLTIHNNPYKAQKQWPPDFTKLHAKHQFRFERKYRRRAKLKYARPRWVKAVKLTAWGSSLFILVYGVLFMDWRSMAGEATPPFVDVREWFWKQIDSIWTTAAPSTVAVDSKEGEPGQKSTSAA</sequence>
<reference evidence="2 3" key="1">
    <citation type="submission" date="2024-09" db="EMBL/GenBank/DDBJ databases">
        <title>Rethinking Asexuality: The Enigmatic Case of Functional Sexual Genes in Lepraria (Stereocaulaceae).</title>
        <authorList>
            <person name="Doellman M."/>
            <person name="Sun Y."/>
            <person name="Barcenas-Pena A."/>
            <person name="Lumbsch H.T."/>
            <person name="Grewe F."/>
        </authorList>
    </citation>
    <scope>NUCLEOTIDE SEQUENCE [LARGE SCALE GENOMIC DNA]</scope>
    <source>
        <strain evidence="2 3">Mercado 3170</strain>
    </source>
</reference>
<proteinExistence type="predicted"/>
<evidence type="ECO:0000313" key="3">
    <source>
        <dbReference type="Proteomes" id="UP001590950"/>
    </source>
</evidence>
<comment type="caution">
    <text evidence="2">The sequence shown here is derived from an EMBL/GenBank/DDBJ whole genome shotgun (WGS) entry which is preliminary data.</text>
</comment>
<organism evidence="2 3">
    <name type="scientific">Stereocaulon virgatum</name>
    <dbReference type="NCBI Taxonomy" id="373712"/>
    <lineage>
        <taxon>Eukaryota</taxon>
        <taxon>Fungi</taxon>
        <taxon>Dikarya</taxon>
        <taxon>Ascomycota</taxon>
        <taxon>Pezizomycotina</taxon>
        <taxon>Lecanoromycetes</taxon>
        <taxon>OSLEUM clade</taxon>
        <taxon>Lecanoromycetidae</taxon>
        <taxon>Lecanorales</taxon>
        <taxon>Lecanorineae</taxon>
        <taxon>Stereocaulaceae</taxon>
        <taxon>Stereocaulon</taxon>
    </lineage>
</organism>
<keyword evidence="3" id="KW-1185">Reference proteome</keyword>
<feature type="transmembrane region" description="Helical" evidence="1">
    <location>
        <begin position="61"/>
        <end position="82"/>
    </location>
</feature>